<dbReference type="Proteomes" id="UP001224412">
    <property type="component" value="Unassembled WGS sequence"/>
</dbReference>
<reference evidence="2 4" key="1">
    <citation type="submission" date="2023-05" db="EMBL/GenBank/DDBJ databases">
        <title>Metabolic capabilities are highly conserved among human nasal-associated Corynebacterium species in pangenomic analyses.</title>
        <authorList>
            <person name="Tran T.H."/>
            <person name="Roberts A.Q."/>
            <person name="Escapa I.F."/>
            <person name="Gao W."/>
            <person name="Conlan S."/>
            <person name="Kong H."/>
            <person name="Segre J.A."/>
            <person name="Kelly M.S."/>
            <person name="Lemon K.P."/>
        </authorList>
    </citation>
    <scope>NUCLEOTIDE SEQUENCE</scope>
    <source>
        <strain evidence="2">KPL2773</strain>
        <strain evidence="1 4">KPL3772</strain>
    </source>
</reference>
<evidence type="ECO:0000313" key="3">
    <source>
        <dbReference type="Proteomes" id="UP001224412"/>
    </source>
</evidence>
<accession>A0AAP4BPU0</accession>
<keyword evidence="4" id="KW-1185">Reference proteome</keyword>
<dbReference type="SUPFAM" id="SSF52833">
    <property type="entry name" value="Thioredoxin-like"/>
    <property type="match status" value="1"/>
</dbReference>
<evidence type="ECO:0000313" key="1">
    <source>
        <dbReference type="EMBL" id="MDK4289659.1"/>
    </source>
</evidence>
<comment type="caution">
    <text evidence="2">The sequence shown here is derived from an EMBL/GenBank/DDBJ whole genome shotgun (WGS) entry which is preliminary data.</text>
</comment>
<dbReference type="InterPro" id="IPR036249">
    <property type="entry name" value="Thioredoxin-like_sf"/>
</dbReference>
<sequence>MVRTNCGSCVRVREQIAPIVAAADAKLVVRNVDNDAGLAVEFGDRVPVVVLDDEEFACWEVDNDELAAALQNGL</sequence>
<dbReference type="Proteomes" id="UP001239759">
    <property type="component" value="Unassembled WGS sequence"/>
</dbReference>
<proteinExistence type="predicted"/>
<gene>
    <name evidence="1" type="ORF">QPX23_02780</name>
    <name evidence="2" type="ORF">QPX42_00155</name>
</gene>
<protein>
    <submittedName>
        <fullName evidence="2">Glutaredoxin family protein</fullName>
    </submittedName>
</protein>
<evidence type="ECO:0000313" key="2">
    <source>
        <dbReference type="EMBL" id="MDK4305978.1"/>
    </source>
</evidence>
<dbReference type="EMBL" id="JASNUQ010000003">
    <property type="protein sequence ID" value="MDK4289659.1"/>
    <property type="molecule type" value="Genomic_DNA"/>
</dbReference>
<dbReference type="EMBL" id="JASNVH010000001">
    <property type="protein sequence ID" value="MDK4305978.1"/>
    <property type="molecule type" value="Genomic_DNA"/>
</dbReference>
<dbReference type="RefSeq" id="WP_034645779.1">
    <property type="nucleotide sequence ID" value="NZ_CP091863.1"/>
</dbReference>
<dbReference type="Gene3D" id="3.40.30.10">
    <property type="entry name" value="Glutaredoxin"/>
    <property type="match status" value="1"/>
</dbReference>
<dbReference type="Pfam" id="PF05768">
    <property type="entry name" value="Glrx-like"/>
    <property type="match status" value="1"/>
</dbReference>
<dbReference type="AlphaFoldDB" id="A0AAP4BPU0"/>
<evidence type="ECO:0000313" key="4">
    <source>
        <dbReference type="Proteomes" id="UP001239759"/>
    </source>
</evidence>
<dbReference type="InterPro" id="IPR008554">
    <property type="entry name" value="Glutaredoxin-like"/>
</dbReference>
<name>A0AAP4BPU0_9CORY</name>
<organism evidence="2 3">
    <name type="scientific">Corynebacterium pseudodiphtheriticum</name>
    <dbReference type="NCBI Taxonomy" id="37637"/>
    <lineage>
        <taxon>Bacteria</taxon>
        <taxon>Bacillati</taxon>
        <taxon>Actinomycetota</taxon>
        <taxon>Actinomycetes</taxon>
        <taxon>Mycobacteriales</taxon>
        <taxon>Corynebacteriaceae</taxon>
        <taxon>Corynebacterium</taxon>
    </lineage>
</organism>